<dbReference type="SUPFAM" id="SSF103039">
    <property type="entry name" value="CheC-like"/>
    <property type="match status" value="1"/>
</dbReference>
<dbReference type="Gene3D" id="3.40.1550.10">
    <property type="entry name" value="CheC-like"/>
    <property type="match status" value="1"/>
</dbReference>
<dbReference type="InterPro" id="IPR028051">
    <property type="entry name" value="CheX-like_dom"/>
</dbReference>
<evidence type="ECO:0000256" key="1">
    <source>
        <dbReference type="ARBA" id="ARBA00022500"/>
    </source>
</evidence>
<evidence type="ECO:0000259" key="2">
    <source>
        <dbReference type="Pfam" id="PF13690"/>
    </source>
</evidence>
<proteinExistence type="predicted"/>
<gene>
    <name evidence="3" type="ORF">DAY19_09145</name>
</gene>
<feature type="domain" description="Chemotaxis phosphatase CheX-like" evidence="2">
    <location>
        <begin position="40"/>
        <end position="139"/>
    </location>
</feature>
<evidence type="ECO:0000313" key="3">
    <source>
        <dbReference type="EMBL" id="RZF21844.1"/>
    </source>
</evidence>
<name>A0ABY0IH42_9BACT</name>
<comment type="caution">
    <text evidence="3">The sequence shown here is derived from an EMBL/GenBank/DDBJ whole genome shotgun (WGS) entry which is preliminary data.</text>
</comment>
<protein>
    <submittedName>
        <fullName evidence="3">Chemotaxis protein CheX</fullName>
    </submittedName>
</protein>
<reference evidence="4" key="1">
    <citation type="journal article" date="2019" name="Int. J. Syst. Evol. Microbiol.">
        <title>Halobacteriovorax valvorus sp. nov., a novel prokaryotic predator isolated from coastal seawater of China.</title>
        <authorList>
            <person name="Chen M.-X."/>
        </authorList>
    </citation>
    <scope>NUCLEOTIDE SEQUENCE [LARGE SCALE GENOMIC DNA]</scope>
    <source>
        <strain evidence="4">BL9</strain>
    </source>
</reference>
<dbReference type="CDD" id="cd17906">
    <property type="entry name" value="CheX"/>
    <property type="match status" value="1"/>
</dbReference>
<evidence type="ECO:0000313" key="4">
    <source>
        <dbReference type="Proteomes" id="UP000443582"/>
    </source>
</evidence>
<accession>A0ABY0IH42</accession>
<dbReference type="PANTHER" id="PTHR39452">
    <property type="entry name" value="CHEY-P PHOSPHATASE CHEX"/>
    <property type="match status" value="1"/>
</dbReference>
<dbReference type="Proteomes" id="UP000443582">
    <property type="component" value="Unassembled WGS sequence"/>
</dbReference>
<dbReference type="Pfam" id="PF13690">
    <property type="entry name" value="CheX"/>
    <property type="match status" value="1"/>
</dbReference>
<dbReference type="InterPro" id="IPR028976">
    <property type="entry name" value="CheC-like_sf"/>
</dbReference>
<dbReference type="EMBL" id="QDKL01000002">
    <property type="protein sequence ID" value="RZF21844.1"/>
    <property type="molecule type" value="Genomic_DNA"/>
</dbReference>
<dbReference type="PANTHER" id="PTHR39452:SF1">
    <property type="entry name" value="CHEY-P PHOSPHATASE CHEX"/>
    <property type="match status" value="1"/>
</dbReference>
<dbReference type="InterPro" id="IPR038756">
    <property type="entry name" value="CheX-like"/>
</dbReference>
<dbReference type="RefSeq" id="WP_115361645.1">
    <property type="nucleotide sequence ID" value="NZ_QDKL01000002.1"/>
</dbReference>
<sequence length="157" mass="17542">MELIEPFLNALLEVFKKQLNIPLLAGEVNPNIEFSEALEIVGLITIKSERITGELAICFPKNSYLAIYNHMFSEQRSEISDDICDSAGEFVNMVLGQAKADINKITGLTVERATPEVICGEKVDESRITGPRTVTIPFQLPGEMNEKKFYMSLTIDE</sequence>
<organism evidence="3 4">
    <name type="scientific">Halobacteriovorax vibrionivorans</name>
    <dbReference type="NCBI Taxonomy" id="2152716"/>
    <lineage>
        <taxon>Bacteria</taxon>
        <taxon>Pseudomonadati</taxon>
        <taxon>Bdellovibrionota</taxon>
        <taxon>Bacteriovoracia</taxon>
        <taxon>Bacteriovoracales</taxon>
        <taxon>Halobacteriovoraceae</taxon>
        <taxon>Halobacteriovorax</taxon>
    </lineage>
</organism>
<keyword evidence="1" id="KW-0145">Chemotaxis</keyword>
<keyword evidence="4" id="KW-1185">Reference proteome</keyword>